<accession>A0A9D1TUT7</accession>
<evidence type="ECO:0000256" key="3">
    <source>
        <dbReference type="ARBA" id="ARBA00022801"/>
    </source>
</evidence>
<feature type="active site" description="Proton donor/acceptor" evidence="6">
    <location>
        <position position="276"/>
    </location>
</feature>
<dbReference type="SUPFAM" id="SSF51338">
    <property type="entry name" value="Composite domain of metallo-dependent hydrolases"/>
    <property type="match status" value="1"/>
</dbReference>
<dbReference type="EMBL" id="DXHP01000076">
    <property type="protein sequence ID" value="HIW06379.1"/>
    <property type="molecule type" value="Genomic_DNA"/>
</dbReference>
<comment type="caution">
    <text evidence="10">The sequence shown here is derived from an EMBL/GenBank/DDBJ whole genome shotgun (WGS) entry which is preliminary data.</text>
</comment>
<dbReference type="GO" id="GO:0006046">
    <property type="term" value="P:N-acetylglucosamine catabolic process"/>
    <property type="evidence" value="ECO:0007669"/>
    <property type="project" value="TreeGrafter"/>
</dbReference>
<dbReference type="SUPFAM" id="SSF51556">
    <property type="entry name" value="Metallo-dependent hydrolases"/>
    <property type="match status" value="1"/>
</dbReference>
<reference evidence="10" key="1">
    <citation type="journal article" date="2021" name="PeerJ">
        <title>Extensive microbial diversity within the chicken gut microbiome revealed by metagenomics and culture.</title>
        <authorList>
            <person name="Gilroy R."/>
            <person name="Ravi A."/>
            <person name="Getino M."/>
            <person name="Pursley I."/>
            <person name="Horton D.L."/>
            <person name="Alikhan N.F."/>
            <person name="Baker D."/>
            <person name="Gharbi K."/>
            <person name="Hall N."/>
            <person name="Watson M."/>
            <person name="Adriaenssens E.M."/>
            <person name="Foster-Nyarko E."/>
            <person name="Jarju S."/>
            <person name="Secka A."/>
            <person name="Antonio M."/>
            <person name="Oren A."/>
            <person name="Chaudhuri R.R."/>
            <person name="La Ragione R."/>
            <person name="Hildebrand F."/>
            <person name="Pallen M.J."/>
        </authorList>
    </citation>
    <scope>NUCLEOTIDE SEQUENCE</scope>
    <source>
        <strain evidence="10">CHK160-9182</strain>
    </source>
</reference>
<feature type="binding site" evidence="7">
    <location>
        <begin position="221"/>
        <end position="222"/>
    </location>
    <ligand>
        <name>substrate</name>
    </ligand>
</feature>
<dbReference type="NCBIfam" id="TIGR00221">
    <property type="entry name" value="nagA"/>
    <property type="match status" value="1"/>
</dbReference>
<evidence type="ECO:0000256" key="4">
    <source>
        <dbReference type="ARBA" id="ARBA00023277"/>
    </source>
</evidence>
<keyword evidence="4 5" id="KW-0119">Carbohydrate metabolism</keyword>
<comment type="similarity">
    <text evidence="1 5">Belongs to the metallo-dependent hydrolases superfamily. NagA family.</text>
</comment>
<comment type="cofactor">
    <cofactor evidence="8">
        <name>a divalent metal cation</name>
        <dbReference type="ChEBI" id="CHEBI:60240"/>
    </cofactor>
    <text evidence="8">Binds 1 divalent metal cation per subunit.</text>
</comment>
<evidence type="ECO:0000256" key="6">
    <source>
        <dbReference type="PIRSR" id="PIRSR038994-1"/>
    </source>
</evidence>
<feature type="binding site" evidence="8">
    <location>
        <position position="197"/>
    </location>
    <ligand>
        <name>Zn(2+)</name>
        <dbReference type="ChEBI" id="CHEBI:29105"/>
    </ligand>
</feature>
<evidence type="ECO:0000313" key="11">
    <source>
        <dbReference type="Proteomes" id="UP000823934"/>
    </source>
</evidence>
<feature type="binding site" evidence="7">
    <location>
        <begin position="309"/>
        <end position="311"/>
    </location>
    <ligand>
        <name>substrate</name>
    </ligand>
</feature>
<dbReference type="PANTHER" id="PTHR11113:SF14">
    <property type="entry name" value="N-ACETYLGLUCOSAMINE-6-PHOSPHATE DEACETYLASE"/>
    <property type="match status" value="1"/>
</dbReference>
<evidence type="ECO:0000259" key="9">
    <source>
        <dbReference type="Pfam" id="PF01979"/>
    </source>
</evidence>
<keyword evidence="3 5" id="KW-0378">Hydrolase</keyword>
<gene>
    <name evidence="10" type="primary">nagA</name>
    <name evidence="10" type="ORF">H9889_03515</name>
</gene>
<reference evidence="10" key="2">
    <citation type="submission" date="2021-04" db="EMBL/GenBank/DDBJ databases">
        <authorList>
            <person name="Gilroy R."/>
        </authorList>
    </citation>
    <scope>NUCLEOTIDE SEQUENCE</scope>
    <source>
        <strain evidence="10">CHK160-9182</strain>
    </source>
</reference>
<organism evidence="10 11">
    <name type="scientific">Candidatus Ignatzschineria merdigallinarum</name>
    <dbReference type="NCBI Taxonomy" id="2838621"/>
    <lineage>
        <taxon>Bacteria</taxon>
        <taxon>Pseudomonadati</taxon>
        <taxon>Pseudomonadota</taxon>
        <taxon>Gammaproteobacteria</taxon>
        <taxon>Cardiobacteriales</taxon>
        <taxon>Ignatzschineriaceae</taxon>
        <taxon>Ignatzschineria</taxon>
    </lineage>
</organism>
<protein>
    <submittedName>
        <fullName evidence="10">N-acetylglucosamine-6-phosphate deacetylase</fullName>
        <ecNumber evidence="10">3.5.1.25</ecNumber>
    </submittedName>
</protein>
<dbReference type="InterPro" id="IPR032466">
    <property type="entry name" value="Metal_Hydrolase"/>
</dbReference>
<proteinExistence type="inferred from homology"/>
<dbReference type="InterPro" id="IPR011059">
    <property type="entry name" value="Metal-dep_hydrolase_composite"/>
</dbReference>
<dbReference type="EC" id="3.5.1.25" evidence="10"/>
<dbReference type="GO" id="GO:0008448">
    <property type="term" value="F:N-acetylglucosamine-6-phosphate deacetylase activity"/>
    <property type="evidence" value="ECO:0007669"/>
    <property type="project" value="UniProtKB-EC"/>
</dbReference>
<name>A0A9D1TUT7_9GAMM</name>
<dbReference type="Gene3D" id="3.20.20.140">
    <property type="entry name" value="Metal-dependent hydrolases"/>
    <property type="match status" value="1"/>
</dbReference>
<dbReference type="GO" id="GO:0046872">
    <property type="term" value="F:metal ion binding"/>
    <property type="evidence" value="ECO:0007669"/>
    <property type="project" value="UniProtKB-KW"/>
</dbReference>
<evidence type="ECO:0000256" key="2">
    <source>
        <dbReference type="ARBA" id="ARBA00022723"/>
    </source>
</evidence>
<dbReference type="Proteomes" id="UP000823934">
    <property type="component" value="Unassembled WGS sequence"/>
</dbReference>
<evidence type="ECO:0000256" key="8">
    <source>
        <dbReference type="PIRSR" id="PIRSR038994-3"/>
    </source>
</evidence>
<dbReference type="AlphaFoldDB" id="A0A9D1TUT7"/>
<evidence type="ECO:0000256" key="5">
    <source>
        <dbReference type="PIRNR" id="PIRNR038994"/>
    </source>
</evidence>
<dbReference type="InterPro" id="IPR006680">
    <property type="entry name" value="Amidohydro-rel"/>
</dbReference>
<feature type="binding site" evidence="7">
    <location>
        <position position="144"/>
    </location>
    <ligand>
        <name>substrate</name>
    </ligand>
</feature>
<feature type="binding site" evidence="7">
    <location>
        <position position="253"/>
    </location>
    <ligand>
        <name>substrate</name>
    </ligand>
</feature>
<keyword evidence="2 8" id="KW-0479">Metal-binding</keyword>
<dbReference type="PIRSF" id="PIRSF038994">
    <property type="entry name" value="NagA"/>
    <property type="match status" value="1"/>
</dbReference>
<feature type="domain" description="Amidohydrolase-related" evidence="9">
    <location>
        <begin position="55"/>
        <end position="365"/>
    </location>
</feature>
<dbReference type="PANTHER" id="PTHR11113">
    <property type="entry name" value="N-ACETYLGLUCOSAMINE-6-PHOSPHATE DEACETYLASE"/>
    <property type="match status" value="1"/>
</dbReference>
<evidence type="ECO:0000256" key="7">
    <source>
        <dbReference type="PIRSR" id="PIRSR038994-2"/>
    </source>
</evidence>
<dbReference type="InterPro" id="IPR003764">
    <property type="entry name" value="GlcNAc_6-P_deAcase"/>
</dbReference>
<feature type="binding site" evidence="8">
    <location>
        <position position="133"/>
    </location>
    <ligand>
        <name>Zn(2+)</name>
        <dbReference type="ChEBI" id="CHEBI:29105"/>
    </ligand>
</feature>
<sequence>MMNQSPQYALLAPSIFDGVILHSDSALLIQDDHIIDLVSQSHIPSEYPQYTFEGTLLPGFIDLQVNGGGGVLFNDAPTIQGLTTIIEAHQNLVTAAILPTLITADDATILAGLEAVKTGIEQNISGLLGIHIEGPMINPKRKGIHKLTNIRILNDEILEEICNNSSFTRLVTLAPEMVPLKLIEKLKNAGVIVFAGHTEASPNQLNEAISAGMTGFTHLYNAMPQMESRNPGTTGFAIQSKTAYASIIHDTYHVNPLMVKLAYQSKPKGTLFLVSDAMSSIGSSQTEFILDDQMIYVKDGRLTNKAGTLAGAHVDMATSILNSMKYLDISVDEALAMGTSTPANVIQSQQYGYLKNGYKAVINQLKDGKITSVSLKNLS</sequence>
<dbReference type="Gene3D" id="2.30.40.10">
    <property type="entry name" value="Urease, subunit C, domain 1"/>
    <property type="match status" value="1"/>
</dbReference>
<dbReference type="Pfam" id="PF01979">
    <property type="entry name" value="Amidohydro_1"/>
    <property type="match status" value="1"/>
</dbReference>
<evidence type="ECO:0000256" key="1">
    <source>
        <dbReference type="ARBA" id="ARBA00010716"/>
    </source>
</evidence>
<evidence type="ECO:0000313" key="10">
    <source>
        <dbReference type="EMBL" id="HIW06379.1"/>
    </source>
</evidence>
<feature type="binding site" evidence="8">
    <location>
        <position position="218"/>
    </location>
    <ligand>
        <name>Zn(2+)</name>
        <dbReference type="ChEBI" id="CHEBI:29105"/>
    </ligand>
</feature>
<feature type="binding site" evidence="7">
    <location>
        <position position="229"/>
    </location>
    <ligand>
        <name>substrate</name>
    </ligand>
</feature>